<dbReference type="AlphaFoldDB" id="A0A9N8ZN21"/>
<dbReference type="Proteomes" id="UP000789396">
    <property type="component" value="Unassembled WGS sequence"/>
</dbReference>
<evidence type="ECO:0000313" key="1">
    <source>
        <dbReference type="EMBL" id="CAG8501786.1"/>
    </source>
</evidence>
<name>A0A9N8ZN21_9GLOM</name>
<comment type="caution">
    <text evidence="1">The sequence shown here is derived from an EMBL/GenBank/DDBJ whole genome shotgun (WGS) entry which is preliminary data.</text>
</comment>
<proteinExistence type="predicted"/>
<dbReference type="EMBL" id="CAJVPZ010001878">
    <property type="protein sequence ID" value="CAG8501786.1"/>
    <property type="molecule type" value="Genomic_DNA"/>
</dbReference>
<sequence>MHSSTSEHPYLTRFSSTVSTISTSNLSTTSFRLSKELLNQTRDQLLIFQQSDNEEMKPVIIAKNVSLETYIKYCKAERKLPVSIRLVDGNIQAYEVPLASHAVVSNEISFLIRNWSNQLFGGDNEDLIVGPNSCYTADLTIRPQNLPRAPAGQGSDSEGLAYPTTVVEVGNGESTHSLHNLSTGYFSPRTTIQIYLAIKLFPIRNDGTRAMLALRYLRTNPNPTVPDTVISFGTAPLSHHTIDFLLNSVNVSSANVTGVGFSTNACNAPGISNYQLHIPAAEIFNGVHGGIPA</sequence>
<organism evidence="1 2">
    <name type="scientific">Racocetra fulgida</name>
    <dbReference type="NCBI Taxonomy" id="60492"/>
    <lineage>
        <taxon>Eukaryota</taxon>
        <taxon>Fungi</taxon>
        <taxon>Fungi incertae sedis</taxon>
        <taxon>Mucoromycota</taxon>
        <taxon>Glomeromycotina</taxon>
        <taxon>Glomeromycetes</taxon>
        <taxon>Diversisporales</taxon>
        <taxon>Gigasporaceae</taxon>
        <taxon>Racocetra</taxon>
    </lineage>
</organism>
<accession>A0A9N8ZN21</accession>
<dbReference type="OrthoDB" id="2307807at2759"/>
<evidence type="ECO:0000313" key="2">
    <source>
        <dbReference type="Proteomes" id="UP000789396"/>
    </source>
</evidence>
<protein>
    <submittedName>
        <fullName evidence="1">20108_t:CDS:1</fullName>
    </submittedName>
</protein>
<reference evidence="1" key="1">
    <citation type="submission" date="2021-06" db="EMBL/GenBank/DDBJ databases">
        <authorList>
            <person name="Kallberg Y."/>
            <person name="Tangrot J."/>
            <person name="Rosling A."/>
        </authorList>
    </citation>
    <scope>NUCLEOTIDE SEQUENCE</scope>
    <source>
        <strain evidence="1">IN212</strain>
    </source>
</reference>
<gene>
    <name evidence="1" type="ORF">RFULGI_LOCUS2473</name>
</gene>
<keyword evidence="2" id="KW-1185">Reference proteome</keyword>